<sequence length="81" mass="9018">MTSEIGETTGGIDMVDAIIRYETGNLSTEETVQMFAYLIRTGTAWRLQGSYGRAAHQMIVDGVISRDGEIDYERLGELNDQ</sequence>
<dbReference type="Pfam" id="PF24192">
    <property type="entry name" value="DUF7417"/>
    <property type="match status" value="1"/>
</dbReference>
<protein>
    <recommendedName>
        <fullName evidence="1">DUF7417 domain-containing protein</fullName>
    </recommendedName>
</protein>
<dbReference type="EMBL" id="LR796541">
    <property type="protein sequence ID" value="CAB4150271.1"/>
    <property type="molecule type" value="Genomic_DNA"/>
</dbReference>
<organism evidence="2">
    <name type="scientific">uncultured Caudovirales phage</name>
    <dbReference type="NCBI Taxonomy" id="2100421"/>
    <lineage>
        <taxon>Viruses</taxon>
        <taxon>Duplodnaviria</taxon>
        <taxon>Heunggongvirae</taxon>
        <taxon>Uroviricota</taxon>
        <taxon>Caudoviricetes</taxon>
        <taxon>Peduoviridae</taxon>
        <taxon>Maltschvirus</taxon>
        <taxon>Maltschvirus maltsch</taxon>
    </lineage>
</organism>
<name>A0A6J5MWC9_9CAUD</name>
<proteinExistence type="predicted"/>
<evidence type="ECO:0000313" key="2">
    <source>
        <dbReference type="EMBL" id="CAB4150271.1"/>
    </source>
</evidence>
<evidence type="ECO:0000259" key="1">
    <source>
        <dbReference type="Pfam" id="PF24192"/>
    </source>
</evidence>
<reference evidence="2" key="1">
    <citation type="submission" date="2020-04" db="EMBL/GenBank/DDBJ databases">
        <authorList>
            <person name="Chiriac C."/>
            <person name="Salcher M."/>
            <person name="Ghai R."/>
            <person name="Kavagutti S V."/>
        </authorList>
    </citation>
    <scope>NUCLEOTIDE SEQUENCE</scope>
</reference>
<dbReference type="InterPro" id="IPR055840">
    <property type="entry name" value="DUF7417"/>
</dbReference>
<feature type="domain" description="DUF7417" evidence="1">
    <location>
        <begin position="14"/>
        <end position="70"/>
    </location>
</feature>
<accession>A0A6J5MWC9</accession>
<gene>
    <name evidence="2" type="ORF">UFOVP570_17</name>
</gene>